<evidence type="ECO:0000313" key="2">
    <source>
        <dbReference type="Proteomes" id="UP000601435"/>
    </source>
</evidence>
<name>A0A812RR82_9DINO</name>
<gene>
    <name evidence="1" type="ORF">SNEC2469_LOCUS12434</name>
</gene>
<comment type="caution">
    <text evidence="1">The sequence shown here is derived from an EMBL/GenBank/DDBJ whole genome shotgun (WGS) entry which is preliminary data.</text>
</comment>
<dbReference type="Proteomes" id="UP000601435">
    <property type="component" value="Unassembled WGS sequence"/>
</dbReference>
<sequence length="202" mass="22552">MAEAVKFEKFDASVNEHGVCRAVSLSFVAHVLGCEEEEGEVCVPMPSSGYLPDEVEALQKWRADELYDESDFVKDLTELRAPAPILMSSFGDKLALHEMISEKVDGWDAAMAKVGPQLELGDQKYAFVFSFYYLKLDGRREGRHAIAVDTSGREGHYHVMDPNQGVWQFDSIGALVRWLRHGAELVAGKRVHAVRLVRAAKV</sequence>
<dbReference type="Gene3D" id="3.90.70.20">
    <property type="match status" value="1"/>
</dbReference>
<dbReference type="AlphaFoldDB" id="A0A812RR82"/>
<proteinExistence type="predicted"/>
<accession>A0A812RR82</accession>
<organism evidence="1 2">
    <name type="scientific">Symbiodinium necroappetens</name>
    <dbReference type="NCBI Taxonomy" id="1628268"/>
    <lineage>
        <taxon>Eukaryota</taxon>
        <taxon>Sar</taxon>
        <taxon>Alveolata</taxon>
        <taxon>Dinophyceae</taxon>
        <taxon>Suessiales</taxon>
        <taxon>Symbiodiniaceae</taxon>
        <taxon>Symbiodinium</taxon>
    </lineage>
</organism>
<protein>
    <submittedName>
        <fullName evidence="1">Uncharacterized protein</fullName>
    </submittedName>
</protein>
<keyword evidence="2" id="KW-1185">Reference proteome</keyword>
<dbReference type="OrthoDB" id="418250at2759"/>
<dbReference type="EMBL" id="CAJNJA010019713">
    <property type="protein sequence ID" value="CAE7449515.1"/>
    <property type="molecule type" value="Genomic_DNA"/>
</dbReference>
<reference evidence="1" key="1">
    <citation type="submission" date="2021-02" db="EMBL/GenBank/DDBJ databases">
        <authorList>
            <person name="Dougan E. K."/>
            <person name="Rhodes N."/>
            <person name="Thang M."/>
            <person name="Chan C."/>
        </authorList>
    </citation>
    <scope>NUCLEOTIDE SEQUENCE</scope>
</reference>
<evidence type="ECO:0000313" key="1">
    <source>
        <dbReference type="EMBL" id="CAE7449515.1"/>
    </source>
</evidence>